<dbReference type="Proteomes" id="UP000805193">
    <property type="component" value="Unassembled WGS sequence"/>
</dbReference>
<accession>A0AC60PPC1</accession>
<gene>
    <name evidence="1" type="ORF">HPB47_001366</name>
</gene>
<keyword evidence="2" id="KW-1185">Reference proteome</keyword>
<dbReference type="EMBL" id="JABSTQ010010175">
    <property type="protein sequence ID" value="KAG0422844.1"/>
    <property type="molecule type" value="Genomic_DNA"/>
</dbReference>
<comment type="caution">
    <text evidence="1">The sequence shown here is derived from an EMBL/GenBank/DDBJ whole genome shotgun (WGS) entry which is preliminary data.</text>
</comment>
<reference evidence="1 2" key="1">
    <citation type="journal article" date="2020" name="Cell">
        <title>Large-Scale Comparative Analyses of Tick Genomes Elucidate Their Genetic Diversity and Vector Capacities.</title>
        <authorList>
            <consortium name="Tick Genome and Microbiome Consortium (TIGMIC)"/>
            <person name="Jia N."/>
            <person name="Wang J."/>
            <person name="Shi W."/>
            <person name="Du L."/>
            <person name="Sun Y."/>
            <person name="Zhan W."/>
            <person name="Jiang J.F."/>
            <person name="Wang Q."/>
            <person name="Zhang B."/>
            <person name="Ji P."/>
            <person name="Bell-Sakyi L."/>
            <person name="Cui X.M."/>
            <person name="Yuan T.T."/>
            <person name="Jiang B.G."/>
            <person name="Yang W.F."/>
            <person name="Lam T.T."/>
            <person name="Chang Q.C."/>
            <person name="Ding S.J."/>
            <person name="Wang X.J."/>
            <person name="Zhu J.G."/>
            <person name="Ruan X.D."/>
            <person name="Zhao L."/>
            <person name="Wei J.T."/>
            <person name="Ye R.Z."/>
            <person name="Que T.C."/>
            <person name="Du C.H."/>
            <person name="Zhou Y.H."/>
            <person name="Cheng J.X."/>
            <person name="Dai P.F."/>
            <person name="Guo W.B."/>
            <person name="Han X.H."/>
            <person name="Huang E.J."/>
            <person name="Li L.F."/>
            <person name="Wei W."/>
            <person name="Gao Y.C."/>
            <person name="Liu J.Z."/>
            <person name="Shao H.Z."/>
            <person name="Wang X."/>
            <person name="Wang C.C."/>
            <person name="Yang T.C."/>
            <person name="Huo Q.B."/>
            <person name="Li W."/>
            <person name="Chen H.Y."/>
            <person name="Chen S.E."/>
            <person name="Zhou L.G."/>
            <person name="Ni X.B."/>
            <person name="Tian J.H."/>
            <person name="Sheng Y."/>
            <person name="Liu T."/>
            <person name="Pan Y.S."/>
            <person name="Xia L.Y."/>
            <person name="Li J."/>
            <person name="Zhao F."/>
            <person name="Cao W.C."/>
        </authorList>
    </citation>
    <scope>NUCLEOTIDE SEQUENCE [LARGE SCALE GENOMIC DNA]</scope>
    <source>
        <strain evidence="1">Iper-2018</strain>
    </source>
</reference>
<organism evidence="1 2">
    <name type="scientific">Ixodes persulcatus</name>
    <name type="common">Taiga tick</name>
    <dbReference type="NCBI Taxonomy" id="34615"/>
    <lineage>
        <taxon>Eukaryota</taxon>
        <taxon>Metazoa</taxon>
        <taxon>Ecdysozoa</taxon>
        <taxon>Arthropoda</taxon>
        <taxon>Chelicerata</taxon>
        <taxon>Arachnida</taxon>
        <taxon>Acari</taxon>
        <taxon>Parasitiformes</taxon>
        <taxon>Ixodida</taxon>
        <taxon>Ixodoidea</taxon>
        <taxon>Ixodidae</taxon>
        <taxon>Ixodinae</taxon>
        <taxon>Ixodes</taxon>
    </lineage>
</organism>
<proteinExistence type="predicted"/>
<evidence type="ECO:0000313" key="2">
    <source>
        <dbReference type="Proteomes" id="UP000805193"/>
    </source>
</evidence>
<sequence length="66" mass="7129">MAAQNQCLTIENLTLTRAVELAAGLEAAENQLNILKDAHTASQDKIKQLASTSAACWSCFRTIHSL</sequence>
<protein>
    <submittedName>
        <fullName evidence="1">Uncharacterized protein</fullName>
    </submittedName>
</protein>
<evidence type="ECO:0000313" key="1">
    <source>
        <dbReference type="EMBL" id="KAG0422844.1"/>
    </source>
</evidence>
<feature type="non-terminal residue" evidence="1">
    <location>
        <position position="66"/>
    </location>
</feature>
<name>A0AC60PPC1_IXOPE</name>